<proteinExistence type="inferred from homology"/>
<comment type="function">
    <text evidence="6">Component of the 90S pre-ribosome involved in the maturation of rRNAs. Required for early cleavages of the pre-RNAs in the 40S ribosomal subunit maturation pathway.</text>
</comment>
<dbReference type="Pfam" id="PF06102">
    <property type="entry name" value="RRP36"/>
    <property type="match status" value="1"/>
</dbReference>
<evidence type="ECO:0000256" key="4">
    <source>
        <dbReference type="ARBA" id="ARBA00022552"/>
    </source>
</evidence>
<dbReference type="GO" id="GO:0030686">
    <property type="term" value="C:90S preribosome"/>
    <property type="evidence" value="ECO:0007669"/>
    <property type="project" value="TreeGrafter"/>
</dbReference>
<keyword evidence="4 6" id="KW-0698">rRNA processing</keyword>
<keyword evidence="6" id="KW-0687">Ribonucleoprotein</keyword>
<accession>G0U2M0</accession>
<feature type="coiled-coil region" evidence="7">
    <location>
        <begin position="106"/>
        <end position="133"/>
    </location>
</feature>
<dbReference type="GO" id="GO:0000462">
    <property type="term" value="P:maturation of SSU-rRNA from tricistronic rRNA transcript (SSU-rRNA, 5.8S rRNA, LSU-rRNA)"/>
    <property type="evidence" value="ECO:0007669"/>
    <property type="project" value="TreeGrafter"/>
</dbReference>
<organism evidence="9">
    <name type="scientific">Trypanosoma vivax (strain Y486)</name>
    <dbReference type="NCBI Taxonomy" id="1055687"/>
    <lineage>
        <taxon>Eukaryota</taxon>
        <taxon>Discoba</taxon>
        <taxon>Euglenozoa</taxon>
        <taxon>Kinetoplastea</taxon>
        <taxon>Metakinetoplastina</taxon>
        <taxon>Trypanosomatida</taxon>
        <taxon>Trypanosomatidae</taxon>
        <taxon>Trypanosoma</taxon>
        <taxon>Duttonella</taxon>
    </lineage>
</organism>
<comment type="subunit">
    <text evidence="6">Associates with 90S and pre-40S pre-ribosomal particles.</text>
</comment>
<gene>
    <name evidence="9" type="ORF">TVY486_0903440</name>
</gene>
<dbReference type="PANTHER" id="PTHR21738">
    <property type="entry name" value="RIBOSOMAL RNA PROCESSING PROTEIN 36 HOMOLOG"/>
    <property type="match status" value="1"/>
</dbReference>
<keyword evidence="5 6" id="KW-0539">Nucleus</keyword>
<feature type="region of interest" description="Disordered" evidence="8">
    <location>
        <begin position="1"/>
        <end position="26"/>
    </location>
</feature>
<keyword evidence="3 6" id="KW-0690">Ribosome biogenesis</keyword>
<name>G0U2M0_TRYVY</name>
<evidence type="ECO:0000256" key="6">
    <source>
        <dbReference type="RuleBase" id="RU368027"/>
    </source>
</evidence>
<keyword evidence="7" id="KW-0175">Coiled coil</keyword>
<evidence type="ECO:0000256" key="2">
    <source>
        <dbReference type="ARBA" id="ARBA00009418"/>
    </source>
</evidence>
<dbReference type="AlphaFoldDB" id="G0U2M0"/>
<comment type="subcellular location">
    <subcellularLocation>
        <location evidence="1 6">Nucleus</location>
        <location evidence="1 6">Nucleolus</location>
    </subcellularLocation>
</comment>
<dbReference type="PANTHER" id="PTHR21738:SF0">
    <property type="entry name" value="RIBOSOMAL RNA PROCESSING PROTEIN 36 HOMOLOG"/>
    <property type="match status" value="1"/>
</dbReference>
<dbReference type="GO" id="GO:0005730">
    <property type="term" value="C:nucleolus"/>
    <property type="evidence" value="ECO:0007669"/>
    <property type="project" value="UniProtKB-SubCell"/>
</dbReference>
<sequence length="207" mass="24742">MSDAHSDGPPPERSAREKPRRWGNVPMVRHRRSIDPRFSDFYGTVDRKQFENNYKFLREWEAAEEVQRRERIHLLKRAVHRYEREERGSSDECTEDDEDGVEDEVAALMLRPLDDLRRELRELERELQVHVSRVKGRQAQSRRDALRKQIIKREAAAVRDGKKQRAFIPKRSQLKRELLSETFERLERKGGMAAVDKYVERKAKKHR</sequence>
<reference evidence="9" key="1">
    <citation type="journal article" date="2012" name="Proc. Natl. Acad. Sci. U.S.A.">
        <title>Antigenic diversity is generated by distinct evolutionary mechanisms in African trypanosome species.</title>
        <authorList>
            <person name="Jackson A.P."/>
            <person name="Berry A."/>
            <person name="Aslett M."/>
            <person name="Allison H.C."/>
            <person name="Burton P."/>
            <person name="Vavrova-Anderson J."/>
            <person name="Brown R."/>
            <person name="Browne H."/>
            <person name="Corton N."/>
            <person name="Hauser H."/>
            <person name="Gamble J."/>
            <person name="Gilderthorp R."/>
            <person name="Marcello L."/>
            <person name="McQuillan J."/>
            <person name="Otto T.D."/>
            <person name="Quail M.A."/>
            <person name="Sanders M.J."/>
            <person name="van Tonder A."/>
            <person name="Ginger M.L."/>
            <person name="Field M.C."/>
            <person name="Barry J.D."/>
            <person name="Hertz-Fowler C."/>
            <person name="Berriman M."/>
        </authorList>
    </citation>
    <scope>NUCLEOTIDE SEQUENCE</scope>
    <source>
        <strain evidence="9">Y486</strain>
    </source>
</reference>
<dbReference type="InterPro" id="IPR009292">
    <property type="entry name" value="RRP36"/>
</dbReference>
<evidence type="ECO:0000256" key="5">
    <source>
        <dbReference type="ARBA" id="ARBA00023242"/>
    </source>
</evidence>
<protein>
    <recommendedName>
        <fullName evidence="6">rRNA biogenesis protein RRP36</fullName>
    </recommendedName>
</protein>
<dbReference type="EMBL" id="HE573025">
    <property type="protein sequence ID" value="CCC50523.1"/>
    <property type="molecule type" value="Genomic_DNA"/>
</dbReference>
<comment type="similarity">
    <text evidence="2 6">Belongs to the RRP36 family.</text>
</comment>
<evidence type="ECO:0000256" key="8">
    <source>
        <dbReference type="SAM" id="MobiDB-lite"/>
    </source>
</evidence>
<evidence type="ECO:0000313" key="9">
    <source>
        <dbReference type="EMBL" id="CCC50523.1"/>
    </source>
</evidence>
<evidence type="ECO:0000256" key="3">
    <source>
        <dbReference type="ARBA" id="ARBA00022517"/>
    </source>
</evidence>
<evidence type="ECO:0000256" key="7">
    <source>
        <dbReference type="SAM" id="Coils"/>
    </source>
</evidence>
<evidence type="ECO:0000256" key="1">
    <source>
        <dbReference type="ARBA" id="ARBA00004604"/>
    </source>
</evidence>
<dbReference type="VEuPathDB" id="TriTrypDB:TvY486_0903440"/>